<dbReference type="SUPFAM" id="SSF52058">
    <property type="entry name" value="L domain-like"/>
    <property type="match status" value="1"/>
</dbReference>
<evidence type="ECO:0000256" key="1">
    <source>
        <dbReference type="ARBA" id="ARBA00022614"/>
    </source>
</evidence>
<dbReference type="PANTHER" id="PTHR24366">
    <property type="entry name" value="IG(IMMUNOGLOBULIN) AND LRR(LEUCINE RICH REPEAT) DOMAINS"/>
    <property type="match status" value="1"/>
</dbReference>
<organism evidence="4 5">
    <name type="scientific">Pomacea canaliculata</name>
    <name type="common">Golden apple snail</name>
    <dbReference type="NCBI Taxonomy" id="400727"/>
    <lineage>
        <taxon>Eukaryota</taxon>
        <taxon>Metazoa</taxon>
        <taxon>Spiralia</taxon>
        <taxon>Lophotrochozoa</taxon>
        <taxon>Mollusca</taxon>
        <taxon>Gastropoda</taxon>
        <taxon>Caenogastropoda</taxon>
        <taxon>Architaenioglossa</taxon>
        <taxon>Ampullarioidea</taxon>
        <taxon>Ampullariidae</taxon>
        <taxon>Pomacea</taxon>
    </lineage>
</organism>
<keyword evidence="3" id="KW-0677">Repeat</keyword>
<dbReference type="InterPro" id="IPR032675">
    <property type="entry name" value="LRR_dom_sf"/>
</dbReference>
<keyword evidence="1" id="KW-0433">Leucine-rich repeat</keyword>
<protein>
    <recommendedName>
        <fullName evidence="6">LRRNT domain-containing protein</fullName>
    </recommendedName>
</protein>
<dbReference type="Proteomes" id="UP000245119">
    <property type="component" value="Linkage Group LG14"/>
</dbReference>
<evidence type="ECO:0008006" key="6">
    <source>
        <dbReference type="Google" id="ProtNLM"/>
    </source>
</evidence>
<dbReference type="SMART" id="SM00369">
    <property type="entry name" value="LRR_TYP"/>
    <property type="match status" value="2"/>
</dbReference>
<dbReference type="PANTHER" id="PTHR24366:SF161">
    <property type="entry name" value="TIR DOMAIN-CONTAINING PROTEIN"/>
    <property type="match status" value="1"/>
</dbReference>
<dbReference type="AlphaFoldDB" id="A0A2T7NCJ6"/>
<gene>
    <name evidence="4" type="ORF">C0Q70_21454</name>
</gene>
<dbReference type="Pfam" id="PF13855">
    <property type="entry name" value="LRR_8"/>
    <property type="match status" value="1"/>
</dbReference>
<name>A0A2T7NCJ6_POMCA</name>
<sequence>MDSTCISPSCRLVADWMFRCHHDLSFRLHMREHRGKVRAEEHHGHSGDFPANDTVTHLTVSRTSLTRVAPRFENLRELRTVDLNTNQIDEIAEGAFRNLSKLESLVLRRNNISVVTSVTFLACQAFGTWTLATTSSCSWLLTASRS</sequence>
<evidence type="ECO:0000256" key="3">
    <source>
        <dbReference type="ARBA" id="ARBA00022737"/>
    </source>
</evidence>
<evidence type="ECO:0000313" key="4">
    <source>
        <dbReference type="EMBL" id="PVD18896.1"/>
    </source>
</evidence>
<comment type="caution">
    <text evidence="4">The sequence shown here is derived from an EMBL/GenBank/DDBJ whole genome shotgun (WGS) entry which is preliminary data.</text>
</comment>
<dbReference type="EMBL" id="PZQS01000014">
    <property type="protein sequence ID" value="PVD18896.1"/>
    <property type="molecule type" value="Genomic_DNA"/>
</dbReference>
<accession>A0A2T7NCJ6</accession>
<proteinExistence type="predicted"/>
<dbReference type="Gene3D" id="3.80.10.10">
    <property type="entry name" value="Ribonuclease Inhibitor"/>
    <property type="match status" value="1"/>
</dbReference>
<evidence type="ECO:0000256" key="2">
    <source>
        <dbReference type="ARBA" id="ARBA00022729"/>
    </source>
</evidence>
<dbReference type="InterPro" id="IPR001611">
    <property type="entry name" value="Leu-rich_rpt"/>
</dbReference>
<reference evidence="4 5" key="1">
    <citation type="submission" date="2018-04" db="EMBL/GenBank/DDBJ databases">
        <title>The genome of golden apple snail Pomacea canaliculata provides insight into stress tolerance and invasive adaptation.</title>
        <authorList>
            <person name="Liu C."/>
            <person name="Liu B."/>
            <person name="Ren Y."/>
            <person name="Zhang Y."/>
            <person name="Wang H."/>
            <person name="Li S."/>
            <person name="Jiang F."/>
            <person name="Yin L."/>
            <person name="Zhang G."/>
            <person name="Qian W."/>
            <person name="Fan W."/>
        </authorList>
    </citation>
    <scope>NUCLEOTIDE SEQUENCE [LARGE SCALE GENOMIC DNA]</scope>
    <source>
        <strain evidence="4">SZHN2017</strain>
        <tissue evidence="4">Muscle</tissue>
    </source>
</reference>
<evidence type="ECO:0000313" key="5">
    <source>
        <dbReference type="Proteomes" id="UP000245119"/>
    </source>
</evidence>
<keyword evidence="5" id="KW-1185">Reference proteome</keyword>
<dbReference type="InterPro" id="IPR003591">
    <property type="entry name" value="Leu-rich_rpt_typical-subtyp"/>
</dbReference>
<keyword evidence="2" id="KW-0732">Signal</keyword>